<sequence>MKLTGNTVLITGGGSGIGRGLAEELHRRGNTVIVAGRRVAALEEVAAANPGMRWVRLDVSDPASIAVVVPQLIATYPDLNVVVNNAGIMFGDDPAEPIDDAALTAIVATNLLGPIRLNSAFVTHLRSLPSATIVNVSSMLGYAPLASSTLYSATKAALHSYTLSLRYRLRDTPVSVLEIAPPYTQTHLMDVNLTDPRAMPLRDYLDETMAVLATDEVEILVRRAAERRDTQRPDEVGFTTRFNDLMGA</sequence>
<accession>A0ABP4N4R9</accession>
<feature type="domain" description="Ketoreductase" evidence="4">
    <location>
        <begin position="6"/>
        <end position="185"/>
    </location>
</feature>
<dbReference type="InterPro" id="IPR002347">
    <property type="entry name" value="SDR_fam"/>
</dbReference>
<dbReference type="PANTHER" id="PTHR44169">
    <property type="entry name" value="NADPH-DEPENDENT 1-ACYLDIHYDROXYACETONE PHOSPHATE REDUCTASE"/>
    <property type="match status" value="1"/>
</dbReference>
<dbReference type="PROSITE" id="PS00061">
    <property type="entry name" value="ADH_SHORT"/>
    <property type="match status" value="1"/>
</dbReference>
<dbReference type="SUPFAM" id="SSF51735">
    <property type="entry name" value="NAD(P)-binding Rossmann-fold domains"/>
    <property type="match status" value="1"/>
</dbReference>
<proteinExistence type="inferred from homology"/>
<organism evidence="5 6">
    <name type="scientific">Dactylosporangium maewongense</name>
    <dbReference type="NCBI Taxonomy" id="634393"/>
    <lineage>
        <taxon>Bacteria</taxon>
        <taxon>Bacillati</taxon>
        <taxon>Actinomycetota</taxon>
        <taxon>Actinomycetes</taxon>
        <taxon>Micromonosporales</taxon>
        <taxon>Micromonosporaceae</taxon>
        <taxon>Dactylosporangium</taxon>
    </lineage>
</organism>
<dbReference type="InterPro" id="IPR057326">
    <property type="entry name" value="KR_dom"/>
</dbReference>
<comment type="similarity">
    <text evidence="1 3">Belongs to the short-chain dehydrogenases/reductases (SDR) family.</text>
</comment>
<dbReference type="Gene3D" id="3.40.50.720">
    <property type="entry name" value="NAD(P)-binding Rossmann-like Domain"/>
    <property type="match status" value="1"/>
</dbReference>
<evidence type="ECO:0000313" key="5">
    <source>
        <dbReference type="EMBL" id="GAA1555643.1"/>
    </source>
</evidence>
<keyword evidence="2" id="KW-0560">Oxidoreductase</keyword>
<evidence type="ECO:0000259" key="4">
    <source>
        <dbReference type="SMART" id="SM00822"/>
    </source>
</evidence>
<protein>
    <submittedName>
        <fullName evidence="5">SDR family oxidoreductase</fullName>
    </submittedName>
</protein>
<evidence type="ECO:0000256" key="3">
    <source>
        <dbReference type="RuleBase" id="RU000363"/>
    </source>
</evidence>
<dbReference type="SMART" id="SM00822">
    <property type="entry name" value="PKS_KR"/>
    <property type="match status" value="1"/>
</dbReference>
<dbReference type="InterPro" id="IPR020904">
    <property type="entry name" value="Sc_DH/Rdtase_CS"/>
</dbReference>
<dbReference type="InterPro" id="IPR036291">
    <property type="entry name" value="NAD(P)-bd_dom_sf"/>
</dbReference>
<dbReference type="RefSeq" id="WP_344510518.1">
    <property type="nucleotide sequence ID" value="NZ_BAAAQD010000025.1"/>
</dbReference>
<reference evidence="6" key="1">
    <citation type="journal article" date="2019" name="Int. J. Syst. Evol. Microbiol.">
        <title>The Global Catalogue of Microorganisms (GCM) 10K type strain sequencing project: providing services to taxonomists for standard genome sequencing and annotation.</title>
        <authorList>
            <consortium name="The Broad Institute Genomics Platform"/>
            <consortium name="The Broad Institute Genome Sequencing Center for Infectious Disease"/>
            <person name="Wu L."/>
            <person name="Ma J."/>
        </authorList>
    </citation>
    <scope>NUCLEOTIDE SEQUENCE [LARGE SCALE GENOMIC DNA]</scope>
    <source>
        <strain evidence="6">JCM 15933</strain>
    </source>
</reference>
<dbReference type="EMBL" id="BAAAQD010000025">
    <property type="protein sequence ID" value="GAA1555643.1"/>
    <property type="molecule type" value="Genomic_DNA"/>
</dbReference>
<dbReference type="Pfam" id="PF00106">
    <property type="entry name" value="adh_short"/>
    <property type="match status" value="1"/>
</dbReference>
<dbReference type="Proteomes" id="UP001501470">
    <property type="component" value="Unassembled WGS sequence"/>
</dbReference>
<keyword evidence="6" id="KW-1185">Reference proteome</keyword>
<name>A0ABP4N4R9_9ACTN</name>
<dbReference type="PANTHER" id="PTHR44169:SF6">
    <property type="entry name" value="NADPH-DEPENDENT 1-ACYLDIHYDROXYACETONE PHOSPHATE REDUCTASE"/>
    <property type="match status" value="1"/>
</dbReference>
<evidence type="ECO:0000256" key="2">
    <source>
        <dbReference type="ARBA" id="ARBA00023002"/>
    </source>
</evidence>
<comment type="caution">
    <text evidence="5">The sequence shown here is derived from an EMBL/GenBank/DDBJ whole genome shotgun (WGS) entry which is preliminary data.</text>
</comment>
<dbReference type="PRINTS" id="PR00081">
    <property type="entry name" value="GDHRDH"/>
</dbReference>
<evidence type="ECO:0000256" key="1">
    <source>
        <dbReference type="ARBA" id="ARBA00006484"/>
    </source>
</evidence>
<dbReference type="PRINTS" id="PR00080">
    <property type="entry name" value="SDRFAMILY"/>
</dbReference>
<gene>
    <name evidence="5" type="ORF">GCM10009827_090550</name>
</gene>
<evidence type="ECO:0000313" key="6">
    <source>
        <dbReference type="Proteomes" id="UP001501470"/>
    </source>
</evidence>